<feature type="domain" description="Domain of unknown function at the cortex 1" evidence="2">
    <location>
        <begin position="9"/>
        <end position="282"/>
    </location>
</feature>
<evidence type="ECO:0000313" key="3">
    <source>
        <dbReference type="EMBL" id="TKA61877.1"/>
    </source>
</evidence>
<gene>
    <name evidence="3" type="ORF">B0A49_09510</name>
</gene>
<proteinExistence type="predicted"/>
<dbReference type="PANTHER" id="PTHR34826:SF2">
    <property type="entry name" value="UPF0590 PROTEIN C409.17C"/>
    <property type="match status" value="1"/>
</dbReference>
<keyword evidence="4" id="KW-1185">Reference proteome</keyword>
<name>A0A4U0WH19_9PEZI</name>
<dbReference type="AlphaFoldDB" id="A0A4U0WH19"/>
<evidence type="ECO:0000313" key="4">
    <source>
        <dbReference type="Proteomes" id="UP000308768"/>
    </source>
</evidence>
<evidence type="ECO:0000256" key="1">
    <source>
        <dbReference type="SAM" id="MobiDB-lite"/>
    </source>
</evidence>
<dbReference type="EMBL" id="NAJN01001663">
    <property type="protein sequence ID" value="TKA61877.1"/>
    <property type="molecule type" value="Genomic_DNA"/>
</dbReference>
<evidence type="ECO:0000259" key="2">
    <source>
        <dbReference type="Pfam" id="PF08588"/>
    </source>
</evidence>
<reference evidence="3 4" key="1">
    <citation type="submission" date="2017-03" db="EMBL/GenBank/DDBJ databases">
        <title>Genomes of endolithic fungi from Antarctica.</title>
        <authorList>
            <person name="Coleine C."/>
            <person name="Masonjones S."/>
            <person name="Stajich J.E."/>
        </authorList>
    </citation>
    <scope>NUCLEOTIDE SEQUENCE [LARGE SCALE GENOMIC DNA]</scope>
    <source>
        <strain evidence="3 4">CCFEE 5187</strain>
    </source>
</reference>
<sequence length="325" mass="36008">MADHKDYLLKVTAGPSYDPMTHEPVHVNTEKPIKVSTPHIDASIRVRIQEYRGLPRPSPTTSPYFSQPPHNADRYSISFTFTPKTTLNGHDVVFGNDFDHPIRDRLPPGFGQAFKIAKWFIDPGLYGDVNADEPYLYGPLLSSINVLRVGEKGQAVEAAEKAGRKVEDGGDEVVVFEEGADGEGKEARETWNVPGDAAARKKHFLTEAHLKGFEFEEGRAYQCDFFNPYLDFNEFALKLPGFALVPGITVPIIRYWDGQPLRYALKNRATDELLFVLVFTLVPAGNAAQEEQKTGHGTATNDRNDGSKAPKPSAPNQAPPDDDLD</sequence>
<protein>
    <recommendedName>
        <fullName evidence="2">Domain of unknown function at the cortex 1 domain-containing protein</fullName>
    </recommendedName>
</protein>
<dbReference type="Proteomes" id="UP000308768">
    <property type="component" value="Unassembled WGS sequence"/>
</dbReference>
<feature type="region of interest" description="Disordered" evidence="1">
    <location>
        <begin position="288"/>
        <end position="325"/>
    </location>
</feature>
<organism evidence="3 4">
    <name type="scientific">Cryomyces minteri</name>
    <dbReference type="NCBI Taxonomy" id="331657"/>
    <lineage>
        <taxon>Eukaryota</taxon>
        <taxon>Fungi</taxon>
        <taxon>Dikarya</taxon>
        <taxon>Ascomycota</taxon>
        <taxon>Pezizomycotina</taxon>
        <taxon>Dothideomycetes</taxon>
        <taxon>Dothideomycetes incertae sedis</taxon>
        <taxon>Cryomyces</taxon>
    </lineage>
</organism>
<dbReference type="InterPro" id="IPR013897">
    <property type="entry name" value="Duc1"/>
</dbReference>
<comment type="caution">
    <text evidence="3">The sequence shown here is derived from an EMBL/GenBank/DDBJ whole genome shotgun (WGS) entry which is preliminary data.</text>
</comment>
<accession>A0A4U0WH19</accession>
<dbReference type="OrthoDB" id="2119945at2759"/>
<dbReference type="PANTHER" id="PTHR34826">
    <property type="entry name" value="UPF0590 PROTEIN C409.17C"/>
    <property type="match status" value="1"/>
</dbReference>
<dbReference type="Pfam" id="PF08588">
    <property type="entry name" value="Duc1"/>
    <property type="match status" value="1"/>
</dbReference>
<dbReference type="STRING" id="331657.A0A4U0WH19"/>